<keyword evidence="5" id="KW-0648">Protein biosynthesis</keyword>
<dbReference type="InterPro" id="IPR039294">
    <property type="entry name" value="EIF1AD"/>
</dbReference>
<dbReference type="Proteomes" id="UP000594262">
    <property type="component" value="Unplaced"/>
</dbReference>
<evidence type="ECO:0000259" key="6">
    <source>
        <dbReference type="PROSITE" id="PS50832"/>
    </source>
</evidence>
<dbReference type="PANTHER" id="PTHR21641:SF0">
    <property type="entry name" value="RNA-BINDING PROTEIN EIF1AD-RELATED"/>
    <property type="match status" value="1"/>
</dbReference>
<evidence type="ECO:0000256" key="5">
    <source>
        <dbReference type="PROSITE-ProRule" id="PRU00181"/>
    </source>
</evidence>
<dbReference type="GO" id="GO:0003723">
    <property type="term" value="F:RNA binding"/>
    <property type="evidence" value="ECO:0007669"/>
    <property type="project" value="UniProtKB-KW"/>
</dbReference>
<dbReference type="SUPFAM" id="SSF50249">
    <property type="entry name" value="Nucleic acid-binding proteins"/>
    <property type="match status" value="1"/>
</dbReference>
<reference evidence="7" key="1">
    <citation type="submission" date="2021-01" db="UniProtKB">
        <authorList>
            <consortium name="EnsemblMetazoa"/>
        </authorList>
    </citation>
    <scope>IDENTIFICATION</scope>
</reference>
<dbReference type="Pfam" id="PF01176">
    <property type="entry name" value="eIF-1a"/>
    <property type="match status" value="1"/>
</dbReference>
<proteinExistence type="inferred from homology"/>
<evidence type="ECO:0000256" key="2">
    <source>
        <dbReference type="ARBA" id="ARBA00020989"/>
    </source>
</evidence>
<dbReference type="InterPro" id="IPR012340">
    <property type="entry name" value="NA-bd_OB-fold"/>
</dbReference>
<evidence type="ECO:0000256" key="3">
    <source>
        <dbReference type="ARBA" id="ARBA00022884"/>
    </source>
</evidence>
<comment type="similarity">
    <text evidence="1">Belongs to the EIF1AD family.</text>
</comment>
<dbReference type="GO" id="GO:0003743">
    <property type="term" value="F:translation initiation factor activity"/>
    <property type="evidence" value="ECO:0007669"/>
    <property type="project" value="UniProtKB-UniRule"/>
</dbReference>
<evidence type="ECO:0000256" key="1">
    <source>
        <dbReference type="ARBA" id="ARBA00007340"/>
    </source>
</evidence>
<dbReference type="OrthoDB" id="1738325at2759"/>
<dbReference type="InterPro" id="IPR001253">
    <property type="entry name" value="TIF_eIF-1A"/>
</dbReference>
<dbReference type="PANTHER" id="PTHR21641">
    <property type="entry name" value="TRANSLATION INITIATION FACTOR-RELATED"/>
    <property type="match status" value="1"/>
</dbReference>
<protein>
    <recommendedName>
        <fullName evidence="2">Probable RNA-binding protein EIF1AD</fullName>
    </recommendedName>
    <alternativeName>
        <fullName evidence="4">Eukaryotic translation initiation factor 1A domain-containing protein</fullName>
    </alternativeName>
</protein>
<evidence type="ECO:0000256" key="4">
    <source>
        <dbReference type="ARBA" id="ARBA00031998"/>
    </source>
</evidence>
<dbReference type="Gene3D" id="2.40.50.140">
    <property type="entry name" value="Nucleic acid-binding proteins"/>
    <property type="match status" value="1"/>
</dbReference>
<keyword evidence="3" id="KW-0694">RNA-binding</keyword>
<name>A0A7M5VCW2_9CNID</name>
<keyword evidence="8" id="KW-1185">Reference proteome</keyword>
<dbReference type="EnsemblMetazoa" id="CLYHEMT008208.1">
    <property type="protein sequence ID" value="CLYHEMP008208.1"/>
    <property type="gene ID" value="CLYHEMG008208"/>
</dbReference>
<dbReference type="SMART" id="SM00652">
    <property type="entry name" value="eIF1a"/>
    <property type="match status" value="1"/>
</dbReference>
<dbReference type="GO" id="GO:0005634">
    <property type="term" value="C:nucleus"/>
    <property type="evidence" value="ECO:0007669"/>
    <property type="project" value="TreeGrafter"/>
</dbReference>
<dbReference type="InterPro" id="IPR006196">
    <property type="entry name" value="RNA-binding_domain_S1_IF1"/>
</dbReference>
<evidence type="ECO:0000313" key="8">
    <source>
        <dbReference type="Proteomes" id="UP000594262"/>
    </source>
</evidence>
<keyword evidence="5" id="KW-0396">Initiation factor</keyword>
<dbReference type="AlphaFoldDB" id="A0A7M5VCW2"/>
<accession>A0A7M5VCW2</accession>
<evidence type="ECO:0000313" key="7">
    <source>
        <dbReference type="EnsemblMetazoa" id="CLYHEMP008208.1"/>
    </source>
</evidence>
<organism evidence="7 8">
    <name type="scientific">Clytia hemisphaerica</name>
    <dbReference type="NCBI Taxonomy" id="252671"/>
    <lineage>
        <taxon>Eukaryota</taxon>
        <taxon>Metazoa</taxon>
        <taxon>Cnidaria</taxon>
        <taxon>Hydrozoa</taxon>
        <taxon>Hydroidolina</taxon>
        <taxon>Leptothecata</taxon>
        <taxon>Obeliida</taxon>
        <taxon>Clytiidae</taxon>
        <taxon>Clytia</taxon>
    </lineage>
</organism>
<dbReference type="PROSITE" id="PS50832">
    <property type="entry name" value="S1_IF1_TYPE"/>
    <property type="match status" value="1"/>
</dbReference>
<feature type="domain" description="S1-like" evidence="6">
    <location>
        <begin position="5"/>
        <end position="89"/>
    </location>
</feature>
<sequence>MSKATKRKHVTKEILEDYYVPEDDEIIVKIVTGRGNNLHEVMTPKGEQYLVSMPTKFRRNVWVKRGDFVVVSPIKEGVKVQGEIVYILYAKQIKYLKSEKIWPEAFYEDSGKESTVQQAAK</sequence>